<organism evidence="1 2">
    <name type="scientific">Globisporangium ultimum (strain ATCC 200006 / CBS 805.95 / DAOM BR144)</name>
    <name type="common">Pythium ultimum</name>
    <dbReference type="NCBI Taxonomy" id="431595"/>
    <lineage>
        <taxon>Eukaryota</taxon>
        <taxon>Sar</taxon>
        <taxon>Stramenopiles</taxon>
        <taxon>Oomycota</taxon>
        <taxon>Peronosporomycetes</taxon>
        <taxon>Pythiales</taxon>
        <taxon>Pythiaceae</taxon>
        <taxon>Globisporangium</taxon>
    </lineage>
</organism>
<dbReference type="EnsemblProtists" id="PYU1_T004407">
    <property type="protein sequence ID" value="PYU1_T004407"/>
    <property type="gene ID" value="PYU1_G004397"/>
</dbReference>
<dbReference type="EMBL" id="GL376631">
    <property type="status" value="NOT_ANNOTATED_CDS"/>
    <property type="molecule type" value="Genomic_DNA"/>
</dbReference>
<dbReference type="InParanoid" id="K3WHG5"/>
<sequence>MRICLRMAAEYLGFLTLSSSSLSSFVSIGSSSTSMALSALSALNFRIDTSKSAIGGTYAASFVPIWPTRSSSKFRKPSTRDGCTDSSEIISTFSRSRNDWLPVVAGTILTSNARTTSSTKDAISASSSAARYDRIAARRAATVSPVLRPFLLTHLE</sequence>
<keyword evidence="2" id="KW-1185">Reference proteome</keyword>
<accession>K3WHG5</accession>
<dbReference type="HOGENOM" id="CLU_1690262_0_0_1"/>
<name>K3WHG5_GLOUD</name>
<dbReference type="AlphaFoldDB" id="K3WHG5"/>
<dbReference type="eggNOG" id="ENOG502RWRW">
    <property type="taxonomic scope" value="Eukaryota"/>
</dbReference>
<reference evidence="2" key="2">
    <citation type="submission" date="2010-04" db="EMBL/GenBank/DDBJ databases">
        <authorList>
            <person name="Buell R."/>
            <person name="Hamilton J."/>
            <person name="Hostetler J."/>
        </authorList>
    </citation>
    <scope>NUCLEOTIDE SEQUENCE [LARGE SCALE GENOMIC DNA]</scope>
    <source>
        <strain evidence="2">DAOM:BR144</strain>
    </source>
</reference>
<proteinExistence type="predicted"/>
<dbReference type="Proteomes" id="UP000019132">
    <property type="component" value="Unassembled WGS sequence"/>
</dbReference>
<dbReference type="VEuPathDB" id="FungiDB:PYU1_G004397"/>
<evidence type="ECO:0000313" key="1">
    <source>
        <dbReference type="EnsemblProtists" id="PYU1_T004407"/>
    </source>
</evidence>
<protein>
    <submittedName>
        <fullName evidence="1">Uncharacterized protein</fullName>
    </submittedName>
</protein>
<evidence type="ECO:0000313" key="2">
    <source>
        <dbReference type="Proteomes" id="UP000019132"/>
    </source>
</evidence>
<reference evidence="1" key="3">
    <citation type="submission" date="2015-02" db="UniProtKB">
        <authorList>
            <consortium name="EnsemblProtists"/>
        </authorList>
    </citation>
    <scope>IDENTIFICATION</scope>
    <source>
        <strain evidence="1">DAOM BR144</strain>
    </source>
</reference>
<reference evidence="2" key="1">
    <citation type="journal article" date="2010" name="Genome Biol.">
        <title>Genome sequence of the necrotrophic plant pathogen Pythium ultimum reveals original pathogenicity mechanisms and effector repertoire.</title>
        <authorList>
            <person name="Levesque C.A."/>
            <person name="Brouwer H."/>
            <person name="Cano L."/>
            <person name="Hamilton J.P."/>
            <person name="Holt C."/>
            <person name="Huitema E."/>
            <person name="Raffaele S."/>
            <person name="Robideau G.P."/>
            <person name="Thines M."/>
            <person name="Win J."/>
            <person name="Zerillo M.M."/>
            <person name="Beakes G.W."/>
            <person name="Boore J.L."/>
            <person name="Busam D."/>
            <person name="Dumas B."/>
            <person name="Ferriera S."/>
            <person name="Fuerstenberg S.I."/>
            <person name="Gachon C.M."/>
            <person name="Gaulin E."/>
            <person name="Govers F."/>
            <person name="Grenville-Briggs L."/>
            <person name="Horner N."/>
            <person name="Hostetler J."/>
            <person name="Jiang R.H."/>
            <person name="Johnson J."/>
            <person name="Krajaejun T."/>
            <person name="Lin H."/>
            <person name="Meijer H.J."/>
            <person name="Moore B."/>
            <person name="Morris P."/>
            <person name="Phuntmart V."/>
            <person name="Puiu D."/>
            <person name="Shetty J."/>
            <person name="Stajich J.E."/>
            <person name="Tripathy S."/>
            <person name="Wawra S."/>
            <person name="van West P."/>
            <person name="Whitty B.R."/>
            <person name="Coutinho P.M."/>
            <person name="Henrissat B."/>
            <person name="Martin F."/>
            <person name="Thomas P.D."/>
            <person name="Tyler B.M."/>
            <person name="De Vries R.P."/>
            <person name="Kamoun S."/>
            <person name="Yandell M."/>
            <person name="Tisserat N."/>
            <person name="Buell C.R."/>
        </authorList>
    </citation>
    <scope>NUCLEOTIDE SEQUENCE</scope>
    <source>
        <strain evidence="2">DAOM:BR144</strain>
    </source>
</reference>